<keyword evidence="8" id="KW-1185">Reference proteome</keyword>
<keyword evidence="3" id="KW-0460">Magnesium</keyword>
<dbReference type="InterPro" id="IPR001906">
    <property type="entry name" value="Terpene_synth_N"/>
</dbReference>
<dbReference type="InterPro" id="IPR005630">
    <property type="entry name" value="Terpene_synthase_metal-bd"/>
</dbReference>
<proteinExistence type="predicted"/>
<feature type="compositionally biased region" description="Basic and acidic residues" evidence="4">
    <location>
        <begin position="780"/>
        <end position="793"/>
    </location>
</feature>
<evidence type="ECO:0000313" key="8">
    <source>
        <dbReference type="Proteomes" id="UP001396334"/>
    </source>
</evidence>
<accession>A0ABR2RPR1</accession>
<dbReference type="CDD" id="cd00684">
    <property type="entry name" value="Terpene_cyclase_plant_C1"/>
    <property type="match status" value="1"/>
</dbReference>
<sequence>MALRLLPSLPITKHTKATNLDNSTVLRAPRFVTAMANILDQKVASRRSANYHPSIWQYDYIQSLKSNYQEESFKEQAMRLVGQVRMMLEKEMEPLKKLELIDTLQRLGLSYHFHNEINKILEGIRSDEGEFSWKKGNLYATALEFRLRRQQGYKITQEAFSSFQDQMGNFNASLCEDCKGLLSLYEASYLSVEEEGILDTAKEFAAQQLGQHLQQNELDEHLSLLVEHALELPLHWRAPRLEARCFIDLYEKREERNPLILELAKLDFNIVQAVHQDDLRYASKWWRDISLGEKLSFARDRLMEGLLWTVGYMCDPQFGNIRRALTKLIALITSIDDVYDVYGTLDELELFTQAVDRWDINAMDLLPQYLKISFLALFNSINELAFDNLKEHGFHTIPFLKNAWVDLCKAQLLEAKWFHSGYIPTFNEYIDNAWVSISGPVILSHACSLTLTTKDCLEYWKGHSNIIYYSCLIFRLADDLGTSVDELKRGDVPKSIQCYMHETGSSEEEAREYIKKLFDVTWKKMNREYLSMAHSTSSPTFVQIALNVARMAQCMYQYGDGHGVPDQETRHRDEKGNFHASFCEDCKGILSLYKASYLSVEEEGILDTAKEFAAQQLGQHLQQNKLHEHLGLLVEHALELPLHWRVSRLEARENLTKVIELEVGRESFLINIVELGFQITSSKIEKEKTHQKLPSSLKDSSSRTSSRISPMSNGKVTCSKEVEVSLDCCMGNTFKVDVTLNDVNERRERKETVENLNKVNQSRLEGATSGSESDQQDDLLVEKSQPRDIVQKDVEEEGLVGQKENLGRPSIILIGLHLRTLR</sequence>
<evidence type="ECO:0000259" key="6">
    <source>
        <dbReference type="Pfam" id="PF03936"/>
    </source>
</evidence>
<feature type="domain" description="Terpene synthase metal-binding" evidence="6">
    <location>
        <begin position="288"/>
        <end position="524"/>
    </location>
</feature>
<dbReference type="Gene3D" id="1.50.10.130">
    <property type="entry name" value="Terpene synthase, N-terminal domain"/>
    <property type="match status" value="1"/>
</dbReference>
<feature type="domain" description="Terpene synthase N-terminal" evidence="5">
    <location>
        <begin position="570"/>
        <end position="638"/>
    </location>
</feature>
<evidence type="ECO:0008006" key="9">
    <source>
        <dbReference type="Google" id="ProtNLM"/>
    </source>
</evidence>
<dbReference type="InterPro" id="IPR044814">
    <property type="entry name" value="Terpene_cyclase_plant_C1"/>
</dbReference>
<evidence type="ECO:0000256" key="4">
    <source>
        <dbReference type="SAM" id="MobiDB-lite"/>
    </source>
</evidence>
<dbReference type="InterPro" id="IPR050148">
    <property type="entry name" value="Terpene_synthase-like"/>
</dbReference>
<feature type="compositionally biased region" description="Low complexity" evidence="4">
    <location>
        <begin position="695"/>
        <end position="712"/>
    </location>
</feature>
<comment type="caution">
    <text evidence="7">The sequence shown here is derived from an EMBL/GenBank/DDBJ whole genome shotgun (WGS) entry which is preliminary data.</text>
</comment>
<gene>
    <name evidence="7" type="ORF">V6N11_006075</name>
</gene>
<dbReference type="InterPro" id="IPR008949">
    <property type="entry name" value="Isoprenoid_synthase_dom_sf"/>
</dbReference>
<name>A0ABR2RPR1_9ROSI</name>
<protein>
    <recommendedName>
        <fullName evidence="9">(+)-delta-cadinene synthase</fullName>
    </recommendedName>
</protein>
<dbReference type="SUPFAM" id="SSF48239">
    <property type="entry name" value="Terpenoid cyclases/Protein prenyltransferases"/>
    <property type="match status" value="2"/>
</dbReference>
<evidence type="ECO:0000256" key="2">
    <source>
        <dbReference type="ARBA" id="ARBA00022723"/>
    </source>
</evidence>
<evidence type="ECO:0000256" key="1">
    <source>
        <dbReference type="ARBA" id="ARBA00001946"/>
    </source>
</evidence>
<feature type="region of interest" description="Disordered" evidence="4">
    <location>
        <begin position="688"/>
        <end position="714"/>
    </location>
</feature>
<dbReference type="SFLD" id="SFLDG01014">
    <property type="entry name" value="Terpene_Cyclase_Like_1_N-term"/>
    <property type="match status" value="1"/>
</dbReference>
<organism evidence="7 8">
    <name type="scientific">Hibiscus sabdariffa</name>
    <name type="common">roselle</name>
    <dbReference type="NCBI Taxonomy" id="183260"/>
    <lineage>
        <taxon>Eukaryota</taxon>
        <taxon>Viridiplantae</taxon>
        <taxon>Streptophyta</taxon>
        <taxon>Embryophyta</taxon>
        <taxon>Tracheophyta</taxon>
        <taxon>Spermatophyta</taxon>
        <taxon>Magnoliopsida</taxon>
        <taxon>eudicotyledons</taxon>
        <taxon>Gunneridae</taxon>
        <taxon>Pentapetalae</taxon>
        <taxon>rosids</taxon>
        <taxon>malvids</taxon>
        <taxon>Malvales</taxon>
        <taxon>Malvaceae</taxon>
        <taxon>Malvoideae</taxon>
        <taxon>Hibiscus</taxon>
    </lineage>
</organism>
<comment type="cofactor">
    <cofactor evidence="1">
        <name>Mg(2+)</name>
        <dbReference type="ChEBI" id="CHEBI:18420"/>
    </cofactor>
</comment>
<keyword evidence="2" id="KW-0479">Metal-binding</keyword>
<feature type="domain" description="Terpene synthase N-terminal" evidence="5">
    <location>
        <begin position="55"/>
        <end position="230"/>
    </location>
</feature>
<reference evidence="7 8" key="1">
    <citation type="journal article" date="2024" name="G3 (Bethesda)">
        <title>Genome assembly of Hibiscus sabdariffa L. provides insights into metabolisms of medicinal natural products.</title>
        <authorList>
            <person name="Kim T."/>
        </authorList>
    </citation>
    <scope>NUCLEOTIDE SEQUENCE [LARGE SCALE GENOMIC DNA]</scope>
    <source>
        <strain evidence="7">TK-2024</strain>
        <tissue evidence="7">Old leaves</tissue>
    </source>
</reference>
<dbReference type="Pfam" id="PF01397">
    <property type="entry name" value="Terpene_synth"/>
    <property type="match status" value="2"/>
</dbReference>
<feature type="region of interest" description="Disordered" evidence="4">
    <location>
        <begin position="747"/>
        <end position="793"/>
    </location>
</feature>
<dbReference type="Pfam" id="PF03936">
    <property type="entry name" value="Terpene_synth_C"/>
    <property type="match status" value="1"/>
</dbReference>
<dbReference type="SFLD" id="SFLDG01019">
    <property type="entry name" value="Terpene_Cyclase_Like_1_C_Termi"/>
    <property type="match status" value="1"/>
</dbReference>
<dbReference type="PANTHER" id="PTHR31225">
    <property type="entry name" value="OS04G0344100 PROTEIN-RELATED"/>
    <property type="match status" value="1"/>
</dbReference>
<dbReference type="PANTHER" id="PTHR31225:SF9">
    <property type="entry name" value="TERPENE SYNTHASE 10"/>
    <property type="match status" value="1"/>
</dbReference>
<evidence type="ECO:0000313" key="7">
    <source>
        <dbReference type="EMBL" id="KAK9014940.1"/>
    </source>
</evidence>
<dbReference type="SUPFAM" id="SSF48576">
    <property type="entry name" value="Terpenoid synthases"/>
    <property type="match status" value="1"/>
</dbReference>
<evidence type="ECO:0000259" key="5">
    <source>
        <dbReference type="Pfam" id="PF01397"/>
    </source>
</evidence>
<dbReference type="Proteomes" id="UP001396334">
    <property type="component" value="Unassembled WGS sequence"/>
</dbReference>
<evidence type="ECO:0000256" key="3">
    <source>
        <dbReference type="ARBA" id="ARBA00022842"/>
    </source>
</evidence>
<dbReference type="InterPro" id="IPR034741">
    <property type="entry name" value="Terpene_cyclase-like_1_C"/>
</dbReference>
<dbReference type="EMBL" id="JBBPBN010000021">
    <property type="protein sequence ID" value="KAK9014940.1"/>
    <property type="molecule type" value="Genomic_DNA"/>
</dbReference>
<dbReference type="Gene3D" id="1.10.600.10">
    <property type="entry name" value="Farnesyl Diphosphate Synthase"/>
    <property type="match status" value="1"/>
</dbReference>
<dbReference type="InterPro" id="IPR036965">
    <property type="entry name" value="Terpene_synth_N_sf"/>
</dbReference>
<dbReference type="InterPro" id="IPR008930">
    <property type="entry name" value="Terpenoid_cyclase/PrenylTrfase"/>
</dbReference>
<dbReference type="SFLD" id="SFLDS00005">
    <property type="entry name" value="Isoprenoid_Synthase_Type_I"/>
    <property type="match status" value="1"/>
</dbReference>
<feature type="compositionally biased region" description="Polar residues" evidence="4">
    <location>
        <begin position="754"/>
        <end position="773"/>
    </location>
</feature>